<dbReference type="EMBL" id="HAED01016276">
    <property type="protein sequence ID" value="SBR02721.1"/>
    <property type="molecule type" value="Transcribed_RNA"/>
</dbReference>
<evidence type="ECO:0000256" key="16">
    <source>
        <dbReference type="ARBA" id="ARBA00047974"/>
    </source>
</evidence>
<dbReference type="FunFam" id="3.40.50.10440:FF:000001">
    <property type="entry name" value="Dihydroxyacetone kinase, DhaK subunit"/>
    <property type="match status" value="1"/>
</dbReference>
<evidence type="ECO:0000256" key="20">
    <source>
        <dbReference type="PIRSR" id="PIRSR612734-2"/>
    </source>
</evidence>
<dbReference type="EC" id="2.7.1.28" evidence="5"/>
<feature type="binding site" evidence="20">
    <location>
        <begin position="57"/>
        <end position="60"/>
    </location>
    <ligand>
        <name>substrate</name>
    </ligand>
</feature>
<comment type="catalytic activity">
    <reaction evidence="18">
        <text>dihydroxyacetone + ATP = dihydroxyacetone phosphate + ADP + H(+)</text>
        <dbReference type="Rhea" id="RHEA:15773"/>
        <dbReference type="ChEBI" id="CHEBI:15378"/>
        <dbReference type="ChEBI" id="CHEBI:16016"/>
        <dbReference type="ChEBI" id="CHEBI:30616"/>
        <dbReference type="ChEBI" id="CHEBI:57642"/>
        <dbReference type="ChEBI" id="CHEBI:456216"/>
        <dbReference type="EC" id="2.7.1.29"/>
    </reaction>
</comment>
<evidence type="ECO:0000256" key="12">
    <source>
        <dbReference type="ARBA" id="ARBA00023285"/>
    </source>
</evidence>
<evidence type="ECO:0000256" key="14">
    <source>
        <dbReference type="ARBA" id="ARBA00045490"/>
    </source>
</evidence>
<dbReference type="Gene3D" id="3.40.50.10440">
    <property type="entry name" value="Dihydroxyacetone kinase, domain 1"/>
    <property type="match status" value="1"/>
</dbReference>
<keyword evidence="10 23" id="KW-0418">Kinase</keyword>
<evidence type="ECO:0000256" key="7">
    <source>
        <dbReference type="ARBA" id="ARBA00018932"/>
    </source>
</evidence>
<protein>
    <recommendedName>
        <fullName evidence="7">Triokinase/FMN cyclase</fullName>
        <ecNumber evidence="5">2.7.1.28</ecNumber>
        <ecNumber evidence="4">2.7.1.29</ecNumber>
        <ecNumber evidence="6">4.6.1.15</ecNumber>
    </recommendedName>
    <alternativeName>
        <fullName evidence="13">Bifunctional ATP-dependent dihydroxyacetone kinase/FAD-AMP lyase (cyclizing)</fullName>
    </alternativeName>
</protein>
<evidence type="ECO:0000256" key="2">
    <source>
        <dbReference type="ARBA" id="ARBA00004778"/>
    </source>
</evidence>
<dbReference type="SUPFAM" id="SSF101473">
    <property type="entry name" value="DhaL-like"/>
    <property type="match status" value="1"/>
</dbReference>
<dbReference type="InterPro" id="IPR004006">
    <property type="entry name" value="DhaK_dom"/>
</dbReference>
<reference evidence="23" key="2">
    <citation type="submission" date="2016-06" db="EMBL/GenBank/DDBJ databases">
        <title>The genome of a short-lived fish provides insights into sex chromosome evolution and the genetic control of aging.</title>
        <authorList>
            <person name="Reichwald K."/>
            <person name="Felder M."/>
            <person name="Petzold A."/>
            <person name="Koch P."/>
            <person name="Groth M."/>
            <person name="Platzer M."/>
        </authorList>
    </citation>
    <scope>NUCLEOTIDE SEQUENCE</scope>
    <source>
        <tissue evidence="23">Brain</tissue>
    </source>
</reference>
<feature type="binding site" evidence="20">
    <location>
        <position position="110"/>
    </location>
    <ligand>
        <name>substrate</name>
    </ligand>
</feature>
<reference evidence="23" key="1">
    <citation type="submission" date="2016-05" db="EMBL/GenBank/DDBJ databases">
        <authorList>
            <person name="Lavstsen T."/>
            <person name="Jespersen J.S."/>
        </authorList>
    </citation>
    <scope>NUCLEOTIDE SEQUENCE</scope>
    <source>
        <tissue evidence="23">Brain</tissue>
    </source>
</reference>
<feature type="active site" description="Tele-hemiaminal-histidine intermediate" evidence="19">
    <location>
        <position position="222"/>
    </location>
</feature>
<evidence type="ECO:0000256" key="19">
    <source>
        <dbReference type="PIRSR" id="PIRSR612734-1"/>
    </source>
</evidence>
<dbReference type="InterPro" id="IPR012734">
    <property type="entry name" value="DhaK_ATP"/>
</dbReference>
<organism evidence="23">
    <name type="scientific">Nothobranchius kuhntae</name>
    <name type="common">Beira killifish</name>
    <dbReference type="NCBI Taxonomy" id="321403"/>
    <lineage>
        <taxon>Eukaryota</taxon>
        <taxon>Metazoa</taxon>
        <taxon>Chordata</taxon>
        <taxon>Craniata</taxon>
        <taxon>Vertebrata</taxon>
        <taxon>Euteleostomi</taxon>
        <taxon>Actinopterygii</taxon>
        <taxon>Neopterygii</taxon>
        <taxon>Teleostei</taxon>
        <taxon>Neoteleostei</taxon>
        <taxon>Acanthomorphata</taxon>
        <taxon>Ovalentaria</taxon>
        <taxon>Atherinomorphae</taxon>
        <taxon>Cyprinodontiformes</taxon>
        <taxon>Nothobranchiidae</taxon>
        <taxon>Nothobranchius</taxon>
    </lineage>
</organism>
<keyword evidence="12" id="KW-0170">Cobalt</keyword>
<dbReference type="NCBIfam" id="TIGR02361">
    <property type="entry name" value="dak_ATP"/>
    <property type="match status" value="1"/>
</dbReference>
<dbReference type="EC" id="4.6.1.15" evidence="6"/>
<dbReference type="PANTHER" id="PTHR28629">
    <property type="entry name" value="TRIOKINASE/FMN CYCLASE"/>
    <property type="match status" value="1"/>
</dbReference>
<evidence type="ECO:0000256" key="4">
    <source>
        <dbReference type="ARBA" id="ARBA00012107"/>
    </source>
</evidence>
<dbReference type="Pfam" id="PF02733">
    <property type="entry name" value="Dak1"/>
    <property type="match status" value="1"/>
</dbReference>
<dbReference type="SMART" id="SM01120">
    <property type="entry name" value="Dak2"/>
    <property type="match status" value="1"/>
</dbReference>
<evidence type="ECO:0000259" key="21">
    <source>
        <dbReference type="PROSITE" id="PS51480"/>
    </source>
</evidence>
<dbReference type="GO" id="GO:0004371">
    <property type="term" value="F:glycerone kinase activity"/>
    <property type="evidence" value="ECO:0007669"/>
    <property type="project" value="UniProtKB-EC"/>
</dbReference>
<comment type="similarity">
    <text evidence="3">Belongs to the dihydroxyacetone kinase (DAK) family.</text>
</comment>
<comment type="pathway">
    <text evidence="2">Polyol metabolism; glycerol fermentation; glycerone phosphate from glycerol (oxidative route): step 2/2.</text>
</comment>
<evidence type="ECO:0000256" key="13">
    <source>
        <dbReference type="ARBA" id="ARBA00032426"/>
    </source>
</evidence>
<dbReference type="EC" id="2.7.1.29" evidence="4"/>
<accession>A0A1A8IZJ0</accession>
<dbReference type="InterPro" id="IPR036117">
    <property type="entry name" value="DhaL_dom_sf"/>
</dbReference>
<evidence type="ECO:0000256" key="10">
    <source>
        <dbReference type="ARBA" id="ARBA00022777"/>
    </source>
</evidence>
<comment type="catalytic activity">
    <reaction evidence="16">
        <text>D-glyceraldehyde + ATP = D-glyceraldehyde 3-phosphate + ADP + H(+)</text>
        <dbReference type="Rhea" id="RHEA:13941"/>
        <dbReference type="ChEBI" id="CHEBI:15378"/>
        <dbReference type="ChEBI" id="CHEBI:17378"/>
        <dbReference type="ChEBI" id="CHEBI:30616"/>
        <dbReference type="ChEBI" id="CHEBI:59776"/>
        <dbReference type="ChEBI" id="CHEBI:456216"/>
        <dbReference type="EC" id="2.7.1.28"/>
    </reaction>
</comment>
<evidence type="ECO:0000256" key="1">
    <source>
        <dbReference type="ARBA" id="ARBA00001941"/>
    </source>
</evidence>
<dbReference type="GO" id="GO:0019563">
    <property type="term" value="P:glycerol catabolic process"/>
    <property type="evidence" value="ECO:0007669"/>
    <property type="project" value="TreeGrafter"/>
</dbReference>
<evidence type="ECO:0000256" key="9">
    <source>
        <dbReference type="ARBA" id="ARBA00022741"/>
    </source>
</evidence>
<dbReference type="SUPFAM" id="SSF82549">
    <property type="entry name" value="DAK1/DegV-like"/>
    <property type="match status" value="1"/>
</dbReference>
<comment type="cofactor">
    <cofactor evidence="1">
        <name>Co(2+)</name>
        <dbReference type="ChEBI" id="CHEBI:48828"/>
    </cofactor>
</comment>
<keyword evidence="8" id="KW-0808">Transferase</keyword>
<keyword evidence="11" id="KW-0067">ATP-binding</keyword>
<evidence type="ECO:0000256" key="11">
    <source>
        <dbReference type="ARBA" id="ARBA00022840"/>
    </source>
</evidence>
<dbReference type="GO" id="GO:0005829">
    <property type="term" value="C:cytosol"/>
    <property type="evidence" value="ECO:0007669"/>
    <property type="project" value="TreeGrafter"/>
</dbReference>
<dbReference type="FunFam" id="1.25.40.340:FF:000001">
    <property type="entry name" value="Dihydroxyacetone kinase 1"/>
    <property type="match status" value="1"/>
</dbReference>
<proteinExistence type="inferred from homology"/>
<dbReference type="GO" id="GO:0050354">
    <property type="term" value="F:triokinase activity"/>
    <property type="evidence" value="ECO:0007669"/>
    <property type="project" value="UniProtKB-EC"/>
</dbReference>
<dbReference type="NCBIfam" id="NF011049">
    <property type="entry name" value="PRK14479.1"/>
    <property type="match status" value="1"/>
</dbReference>
<dbReference type="FunFam" id="3.30.1180.20:FF:000001">
    <property type="entry name" value="Dihydroxyacetone kinase 1"/>
    <property type="match status" value="1"/>
</dbReference>
<dbReference type="GO" id="GO:0034012">
    <property type="term" value="F:FAD-AMP lyase (cyclizing) activity"/>
    <property type="evidence" value="ECO:0007669"/>
    <property type="project" value="UniProtKB-EC"/>
</dbReference>
<gene>
    <name evidence="23" type="primary">DAK</name>
</gene>
<evidence type="ECO:0000256" key="6">
    <source>
        <dbReference type="ARBA" id="ARBA00012578"/>
    </source>
</evidence>
<dbReference type="Gene3D" id="3.30.1180.20">
    <property type="entry name" value="Dihydroxyacetone kinase, domain 2"/>
    <property type="match status" value="1"/>
</dbReference>
<dbReference type="Gene3D" id="1.25.40.340">
    <property type="match status" value="1"/>
</dbReference>
<dbReference type="AlphaFoldDB" id="A0A1A8IZJ0"/>
<evidence type="ECO:0000256" key="18">
    <source>
        <dbReference type="ARBA" id="ARBA00048898"/>
    </source>
</evidence>
<evidence type="ECO:0000313" key="23">
    <source>
        <dbReference type="EMBL" id="SBR02721.1"/>
    </source>
</evidence>
<sequence>MEPKRKLINSVESCVDEALCGLVRASGGLSLLRGHRVVLRSDLDNLKGKVALLSGGGSGHEPAHGGYIGAGMLSAAVAGGVFASPPPTSILAAILALHKAGASGVLLIVKNYTGDRLNFGLAAEQARNQGVAVDMVIVAEDCAFDQPSKAGRRGLCGTVFIHKLAGALAEEGCPLDQIVSKVTEVLKGIGTLGVSLSPCSVPGCLPSFDLPPGDMELGLGIHGEPGIQRSKVASADEVVKTMLDHMTNPDSQSHLPLSSGDAVVLCVNNLGALSCLEMAVVTRAALNCLESRGVVVVRVMSGAFMTSLEMAGVSLTLMKINPEVLRLFDATTSAPAWPSLSSVCVSGRSYIIDSPFLTTRPQDDRHAEGPWSPMMRNALEKICSTLLDKQEELNSLDRAAGDGDCGNTHAQAARAIQDWLQDHVVPGCPGQLLSVLAGLVQEKMGGSSGALYSLFLTAAAGHVTEGRSDAASWARALHAGTQAMRRYGGADPGDRTMLDALCPAADELMKLTTTPPSGTMAVLQAAVQKATSGAEATRDLTARAGRASYIAADRIQSISVDNVLATSVKATLLAPDGVYFPYATESNKLVREIGNVTRGLEITFQFAVKPDVIEVFLQKNTLPFQLQLNFKTRDQQRVTRVLTEQRPVTTTSRILVGKLNMAVLDVHCAQLCASLTMEGRIQEAQNQLQAQQDLLKQVSKLRPIQKQENVYGNWMETMTTICDDITTGSQHVLSDEAAEVVYLMRRASSISNKYAKVQKKNLRKKKALGEV</sequence>
<comment type="catalytic activity">
    <reaction evidence="17">
        <text>FAD = riboflavin cyclic-4',5'-phosphate + AMP + H(+)</text>
        <dbReference type="Rhea" id="RHEA:13729"/>
        <dbReference type="ChEBI" id="CHEBI:15378"/>
        <dbReference type="ChEBI" id="CHEBI:57692"/>
        <dbReference type="ChEBI" id="CHEBI:76202"/>
        <dbReference type="ChEBI" id="CHEBI:456215"/>
        <dbReference type="EC" id="4.6.1.15"/>
    </reaction>
</comment>
<dbReference type="InterPro" id="IPR050861">
    <property type="entry name" value="Dihydroxyacetone_Kinase"/>
</dbReference>
<feature type="binding site" evidence="20">
    <location>
        <position position="115"/>
    </location>
    <ligand>
        <name>substrate</name>
    </ligand>
</feature>
<comment type="function">
    <text evidence="14">Catalyzes both the phosphorylation of dihydroxyacetone and of glyceraldehyde, and the splitting of ribonucleoside diphosphate-X compounds among which FAD is the best substrate. Represses IFIH1-mediated cellular antiviral response.</text>
</comment>
<evidence type="ECO:0000259" key="22">
    <source>
        <dbReference type="PROSITE" id="PS51481"/>
    </source>
</evidence>
<dbReference type="InterPro" id="IPR004007">
    <property type="entry name" value="DhaL_dom"/>
</dbReference>
<dbReference type="PROSITE" id="PS51480">
    <property type="entry name" value="DHAL"/>
    <property type="match status" value="1"/>
</dbReference>
<feature type="domain" description="DhaK" evidence="22">
    <location>
        <begin position="10"/>
        <end position="337"/>
    </location>
</feature>
<evidence type="ECO:0000256" key="15">
    <source>
        <dbReference type="ARBA" id="ARBA00046681"/>
    </source>
</evidence>
<dbReference type="GO" id="GO:0005524">
    <property type="term" value="F:ATP binding"/>
    <property type="evidence" value="ECO:0007669"/>
    <property type="project" value="UniProtKB-KW"/>
</dbReference>
<dbReference type="PANTHER" id="PTHR28629:SF4">
    <property type="entry name" value="TRIOKINASE_FMN CYCLASE"/>
    <property type="match status" value="1"/>
</dbReference>
<evidence type="ECO:0000256" key="5">
    <source>
        <dbReference type="ARBA" id="ARBA00012110"/>
    </source>
</evidence>
<dbReference type="PROSITE" id="PS51481">
    <property type="entry name" value="DHAK"/>
    <property type="match status" value="1"/>
</dbReference>
<feature type="domain" description="DhaL" evidence="21">
    <location>
        <begin position="373"/>
        <end position="574"/>
    </location>
</feature>
<evidence type="ECO:0000256" key="3">
    <source>
        <dbReference type="ARBA" id="ARBA00008757"/>
    </source>
</evidence>
<evidence type="ECO:0000256" key="8">
    <source>
        <dbReference type="ARBA" id="ARBA00022679"/>
    </source>
</evidence>
<dbReference type="Pfam" id="PF02734">
    <property type="entry name" value="Dak2"/>
    <property type="match status" value="1"/>
</dbReference>
<comment type="subunit">
    <text evidence="15">Homodimer. Interacts with IFIH1 (via the CARD domains), the interaction is inhibited by viral infection.</text>
</comment>
<keyword evidence="9" id="KW-0547">Nucleotide-binding</keyword>
<name>A0A1A8IZJ0_NOTKU</name>
<evidence type="ECO:0000256" key="17">
    <source>
        <dbReference type="ARBA" id="ARBA00048526"/>
    </source>
</evidence>